<dbReference type="AlphaFoldDB" id="A0A2H8TYS4"/>
<name>A0A2H8TYS4_9HEMI</name>
<dbReference type="GO" id="GO:0016020">
    <property type="term" value="C:membrane"/>
    <property type="evidence" value="ECO:0007669"/>
    <property type="project" value="TreeGrafter"/>
</dbReference>
<reference evidence="2" key="1">
    <citation type="submission" date="2017-10" db="EMBL/GenBank/DDBJ databases">
        <title>Transcriptome Assembly of Sugarcane Aphid Adults.</title>
        <authorList>
            <person name="Scully E.D."/>
            <person name="Palmer N.A."/>
            <person name="Geib S.M."/>
            <person name="Sarath G."/>
            <person name="Sattler S.E."/>
        </authorList>
    </citation>
    <scope>NUCLEOTIDE SEQUENCE</scope>
    <source>
        <tissue evidence="2">Whole body</tissue>
    </source>
</reference>
<keyword evidence="1 2" id="KW-0812">Transmembrane</keyword>
<feature type="transmembrane region" description="Helical" evidence="1">
    <location>
        <begin position="184"/>
        <end position="201"/>
    </location>
</feature>
<dbReference type="Pfam" id="PF12400">
    <property type="entry name" value="STIMATE"/>
    <property type="match status" value="1"/>
</dbReference>
<organism evidence="2">
    <name type="scientific">Melanaphis sacchari</name>
    <dbReference type="NCBI Taxonomy" id="742174"/>
    <lineage>
        <taxon>Eukaryota</taxon>
        <taxon>Metazoa</taxon>
        <taxon>Ecdysozoa</taxon>
        <taxon>Arthropoda</taxon>
        <taxon>Hexapoda</taxon>
        <taxon>Insecta</taxon>
        <taxon>Pterygota</taxon>
        <taxon>Neoptera</taxon>
        <taxon>Paraneoptera</taxon>
        <taxon>Hemiptera</taxon>
        <taxon>Sternorrhyncha</taxon>
        <taxon>Aphidomorpha</taxon>
        <taxon>Aphidoidea</taxon>
        <taxon>Aphididae</taxon>
        <taxon>Aphidini</taxon>
        <taxon>Melanaphis</taxon>
    </lineage>
</organism>
<sequence>MMDVIFDEPDVHCEPNALVGNFGWFLQGLLATLAFFCLIIKRFCEPKYDRRPWKVWFFDTSKQGMGSLLMHSANLVLAGQIQGDPCTWYMIHFLMDSSLGLLLIFCGIRFSQHLARVKNWESFNFGEYGKPESIRIWFIQCGLYLSLLCCVKLIITLLISLDIWRVITKFIMSPFTDPRTELTIVMLIIPLFINALMFWVTDDILMHRSRHRVGLLRRIKIQYHKVQQSGRLEDSSISDDEELLNIDETSTILRSSGVQGF</sequence>
<protein>
    <submittedName>
        <fullName evidence="2">Transmembrane protein 110</fullName>
    </submittedName>
</protein>
<dbReference type="InterPro" id="IPR022127">
    <property type="entry name" value="STIMATE/YPL162C"/>
</dbReference>
<feature type="transmembrane region" description="Helical" evidence="1">
    <location>
        <begin position="143"/>
        <end position="164"/>
    </location>
</feature>
<evidence type="ECO:0000313" key="2">
    <source>
        <dbReference type="EMBL" id="MBW19040.1"/>
    </source>
</evidence>
<dbReference type="EMBL" id="GFXV01007235">
    <property type="protein sequence ID" value="MBW19040.1"/>
    <property type="molecule type" value="Transcribed_RNA"/>
</dbReference>
<dbReference type="PANTHER" id="PTHR31735">
    <property type="entry name" value="VACUOLAR MEMBRANE PROTEIN YPL162C"/>
    <property type="match status" value="1"/>
</dbReference>
<gene>
    <name evidence="2" type="primary">TMEM110_1</name>
</gene>
<feature type="transmembrane region" description="Helical" evidence="1">
    <location>
        <begin position="24"/>
        <end position="44"/>
    </location>
</feature>
<keyword evidence="1" id="KW-0472">Membrane</keyword>
<evidence type="ECO:0000256" key="1">
    <source>
        <dbReference type="SAM" id="Phobius"/>
    </source>
</evidence>
<accession>A0A2H8TYS4</accession>
<proteinExistence type="predicted"/>
<keyword evidence="1" id="KW-1133">Transmembrane helix</keyword>
<dbReference type="PANTHER" id="PTHR31735:SF1">
    <property type="entry name" value="VACUOLAR MEMBRANE PROTEIN YPL162C"/>
    <property type="match status" value="1"/>
</dbReference>
<dbReference type="OrthoDB" id="431202at2759"/>